<name>A0ABQ3CTY0_9RHOB</name>
<dbReference type="InterPro" id="IPR036388">
    <property type="entry name" value="WH-like_DNA-bd_sf"/>
</dbReference>
<dbReference type="Proteomes" id="UP000634455">
    <property type="component" value="Unassembled WGS sequence"/>
</dbReference>
<evidence type="ECO:0000313" key="5">
    <source>
        <dbReference type="EMBL" id="GHA43749.1"/>
    </source>
</evidence>
<accession>A0ABQ3CTY0</accession>
<keyword evidence="6" id="KW-1185">Reference proteome</keyword>
<protein>
    <recommendedName>
        <fullName evidence="4">HTH marR-type domain-containing protein</fullName>
    </recommendedName>
</protein>
<dbReference type="PROSITE" id="PS50995">
    <property type="entry name" value="HTH_MARR_2"/>
    <property type="match status" value="1"/>
</dbReference>
<evidence type="ECO:0000313" key="6">
    <source>
        <dbReference type="Proteomes" id="UP000634455"/>
    </source>
</evidence>
<dbReference type="InterPro" id="IPR000835">
    <property type="entry name" value="HTH_MarR-typ"/>
</dbReference>
<evidence type="ECO:0000256" key="3">
    <source>
        <dbReference type="ARBA" id="ARBA00023163"/>
    </source>
</evidence>
<dbReference type="SMART" id="SM00347">
    <property type="entry name" value="HTH_MARR"/>
    <property type="match status" value="1"/>
</dbReference>
<sequence>MTKQHSNSVVKIKSMNESDALLRQFVGYRMKRIYMLIQEDMTRVLEPFGLRIGTFSALAVLMDSPGISQTQLSRILNIKRSGVVVVVDELENVGALERRPVANDRRVYALHVTSAGITLWERAERAVQGHETAMFSELDTDDIEQLQMLLGRAIKSVSGRGESDKK</sequence>
<comment type="caution">
    <text evidence="5">The sequence shown here is derived from an EMBL/GenBank/DDBJ whole genome shotgun (WGS) entry which is preliminary data.</text>
</comment>
<gene>
    <name evidence="5" type="ORF">GCM10008927_05600</name>
</gene>
<evidence type="ECO:0000256" key="2">
    <source>
        <dbReference type="ARBA" id="ARBA00023125"/>
    </source>
</evidence>
<dbReference type="PANTHER" id="PTHR42756:SF1">
    <property type="entry name" value="TRANSCRIPTIONAL REPRESSOR OF EMRAB OPERON"/>
    <property type="match status" value="1"/>
</dbReference>
<dbReference type="PRINTS" id="PR00598">
    <property type="entry name" value="HTHMARR"/>
</dbReference>
<organism evidence="5 6">
    <name type="scientific">Paramylibacter ulvae</name>
    <dbReference type="NCBI Taxonomy" id="1651968"/>
    <lineage>
        <taxon>Bacteria</taxon>
        <taxon>Pseudomonadati</taxon>
        <taxon>Pseudomonadota</taxon>
        <taxon>Alphaproteobacteria</taxon>
        <taxon>Rhodobacterales</taxon>
        <taxon>Paracoccaceae</taxon>
        <taxon>Paramylibacter</taxon>
    </lineage>
</organism>
<evidence type="ECO:0000259" key="4">
    <source>
        <dbReference type="PROSITE" id="PS50995"/>
    </source>
</evidence>
<dbReference type="PANTHER" id="PTHR42756">
    <property type="entry name" value="TRANSCRIPTIONAL REGULATOR, MARR"/>
    <property type="match status" value="1"/>
</dbReference>
<keyword evidence="3" id="KW-0804">Transcription</keyword>
<evidence type="ECO:0000256" key="1">
    <source>
        <dbReference type="ARBA" id="ARBA00023015"/>
    </source>
</evidence>
<keyword evidence="1" id="KW-0805">Transcription regulation</keyword>
<dbReference type="Pfam" id="PF12802">
    <property type="entry name" value="MarR_2"/>
    <property type="match status" value="1"/>
</dbReference>
<proteinExistence type="predicted"/>
<dbReference type="Gene3D" id="1.10.10.10">
    <property type="entry name" value="Winged helix-like DNA-binding domain superfamily/Winged helix DNA-binding domain"/>
    <property type="match status" value="1"/>
</dbReference>
<reference evidence="6" key="1">
    <citation type="journal article" date="2019" name="Int. J. Syst. Evol. Microbiol.">
        <title>The Global Catalogue of Microorganisms (GCM) 10K type strain sequencing project: providing services to taxonomists for standard genome sequencing and annotation.</title>
        <authorList>
            <consortium name="The Broad Institute Genomics Platform"/>
            <consortium name="The Broad Institute Genome Sequencing Center for Infectious Disease"/>
            <person name="Wu L."/>
            <person name="Ma J."/>
        </authorList>
    </citation>
    <scope>NUCLEOTIDE SEQUENCE [LARGE SCALE GENOMIC DNA]</scope>
    <source>
        <strain evidence="6">KCTC 32465</strain>
    </source>
</reference>
<dbReference type="RefSeq" id="WP_189639040.1">
    <property type="nucleotide sequence ID" value="NZ_BMZF01000001.1"/>
</dbReference>
<dbReference type="EMBL" id="BMZF01000001">
    <property type="protein sequence ID" value="GHA43749.1"/>
    <property type="molecule type" value="Genomic_DNA"/>
</dbReference>
<feature type="domain" description="HTH marR-type" evidence="4">
    <location>
        <begin position="23"/>
        <end position="155"/>
    </location>
</feature>
<dbReference type="InterPro" id="IPR036390">
    <property type="entry name" value="WH_DNA-bd_sf"/>
</dbReference>
<dbReference type="SUPFAM" id="SSF46785">
    <property type="entry name" value="Winged helix' DNA-binding domain"/>
    <property type="match status" value="1"/>
</dbReference>
<keyword evidence="2" id="KW-0238">DNA-binding</keyword>